<feature type="transmembrane region" description="Helical" evidence="1">
    <location>
        <begin position="87"/>
        <end position="105"/>
    </location>
</feature>
<sequence length="142" mass="15345">MSISHDTTFPEPVKGPSNRNFGYTVGGILLAIAGAKWWMGPTTLVTIALAAIGIALVAMALIAPALLTVPNQLWTRLGTLLSKIANPLVMLFVYVTTFLPIGFILRLRGHDPLAPALDRAASTYWKTRAPNEPNPSTMTNQY</sequence>
<gene>
    <name evidence="2" type="ORF">PYH38_001030</name>
</gene>
<keyword evidence="1" id="KW-1133">Transmembrane helix</keyword>
<evidence type="ECO:0000313" key="3">
    <source>
        <dbReference type="Proteomes" id="UP001235547"/>
    </source>
</evidence>
<organism evidence="2 3">
    <name type="scientific">Sinorhizobium numidicum</name>
    <dbReference type="NCBI Taxonomy" id="680248"/>
    <lineage>
        <taxon>Bacteria</taxon>
        <taxon>Pseudomonadati</taxon>
        <taxon>Pseudomonadota</taxon>
        <taxon>Alphaproteobacteria</taxon>
        <taxon>Hyphomicrobiales</taxon>
        <taxon>Rhizobiaceae</taxon>
        <taxon>Sinorhizobium/Ensifer group</taxon>
        <taxon>Sinorhizobium</taxon>
    </lineage>
</organism>
<keyword evidence="1" id="KW-0812">Transmembrane</keyword>
<feature type="transmembrane region" description="Helical" evidence="1">
    <location>
        <begin position="20"/>
        <end position="38"/>
    </location>
</feature>
<evidence type="ECO:0000313" key="2">
    <source>
        <dbReference type="EMBL" id="WEX81593.1"/>
    </source>
</evidence>
<keyword evidence="3" id="KW-1185">Reference proteome</keyword>
<feature type="transmembrane region" description="Helical" evidence="1">
    <location>
        <begin position="45"/>
        <end position="67"/>
    </location>
</feature>
<protein>
    <submittedName>
        <fullName evidence="2">SxtJ family membrane protein</fullName>
    </submittedName>
</protein>
<dbReference type="Proteomes" id="UP001235547">
    <property type="component" value="Chromosome 2"/>
</dbReference>
<proteinExistence type="predicted"/>
<dbReference type="Pfam" id="PF19588">
    <property type="entry name" value="SxtJ"/>
    <property type="match status" value="1"/>
</dbReference>
<dbReference type="InterPro" id="IPR045781">
    <property type="entry name" value="SxtJ"/>
</dbReference>
<dbReference type="EMBL" id="CP120370">
    <property type="protein sequence ID" value="WEX81593.1"/>
    <property type="molecule type" value="Genomic_DNA"/>
</dbReference>
<name>A0ABY8CWC1_9HYPH</name>
<reference evidence="2 3" key="1">
    <citation type="submission" date="2023-03" db="EMBL/GenBank/DDBJ databases">
        <authorList>
            <person name="Kaur S."/>
            <person name="Espinosa-Saiz D."/>
            <person name="Velazquez E."/>
            <person name="Menendez E."/>
            <person name="diCenzo G.C."/>
        </authorList>
    </citation>
    <scope>NUCLEOTIDE SEQUENCE [LARGE SCALE GENOMIC DNA]</scope>
    <source>
        <strain evidence="2 3">LMG 27395</strain>
    </source>
</reference>
<accession>A0ABY8CWC1</accession>
<dbReference type="RefSeq" id="WP_280732348.1">
    <property type="nucleotide sequence ID" value="NZ_CP120367.1"/>
</dbReference>
<evidence type="ECO:0000256" key="1">
    <source>
        <dbReference type="SAM" id="Phobius"/>
    </source>
</evidence>
<keyword evidence="1" id="KW-0472">Membrane</keyword>